<dbReference type="InterPro" id="IPR036928">
    <property type="entry name" value="AS_sf"/>
</dbReference>
<dbReference type="PANTHER" id="PTHR11895">
    <property type="entry name" value="TRANSAMIDASE"/>
    <property type="match status" value="1"/>
</dbReference>
<reference evidence="3 4" key="1">
    <citation type="submission" date="2023-07" db="EMBL/GenBank/DDBJ databases">
        <title>Genomic Encyclopedia of Type Strains, Phase IV (KMG-IV): sequencing the most valuable type-strain genomes for metagenomic binning, comparative biology and taxonomic classification.</title>
        <authorList>
            <person name="Goeker M."/>
        </authorList>
    </citation>
    <scope>NUCLEOTIDE SEQUENCE [LARGE SCALE GENOMIC DNA]</scope>
    <source>
        <strain evidence="3 4">DSM 45903</strain>
    </source>
</reference>
<dbReference type="InterPro" id="IPR000120">
    <property type="entry name" value="Amidase"/>
</dbReference>
<accession>A0ABU1IP86</accession>
<dbReference type="EC" id="6.3.5.6" evidence="3"/>
<gene>
    <name evidence="3" type="ORF">JOE21_002595</name>
</gene>
<dbReference type="Proteomes" id="UP001185012">
    <property type="component" value="Unassembled WGS sequence"/>
</dbReference>
<evidence type="ECO:0000313" key="3">
    <source>
        <dbReference type="EMBL" id="MDR6226588.1"/>
    </source>
</evidence>
<dbReference type="PANTHER" id="PTHR11895:SF7">
    <property type="entry name" value="GLUTAMYL-TRNA(GLN) AMIDOTRANSFERASE SUBUNIT A, MITOCHONDRIAL"/>
    <property type="match status" value="1"/>
</dbReference>
<dbReference type="Gene3D" id="3.90.1300.10">
    <property type="entry name" value="Amidase signature (AS) domain"/>
    <property type="match status" value="1"/>
</dbReference>
<dbReference type="GO" id="GO:0050566">
    <property type="term" value="F:asparaginyl-tRNA synthase (glutamine-hydrolyzing) activity"/>
    <property type="evidence" value="ECO:0007669"/>
    <property type="project" value="UniProtKB-EC"/>
</dbReference>
<dbReference type="EMBL" id="JAVDQG010000005">
    <property type="protein sequence ID" value="MDR6226588.1"/>
    <property type="molecule type" value="Genomic_DNA"/>
</dbReference>
<sequence length="435" mass="49443">MNLMMPIEKRDQLIKKGKLSWKSWLDAVEEHIRKTNGRYRGLVKWQPIERSDHGELPNLLVTYKDTIDIQGFPTRLGSRCYRHIPDRSAIVADRLHERRFSCLGKAWTTEFSLGPKCECVNPLYPDFSAGGSSTGSAVSVAAGYCDVSIGTDSAGSVRWPAGYCGVVGLRLTQSPQMSDGVFSVSKSMDSMGIMTRTVADLEYIWKRERLGEIFQSEAKLHSFDRRFLKIGVVDNYKEDPCHPEIQHCFSKLVDSLMEEGIVVRKENLRWWKYREEAFQLLWREVWDRHKTLRQTASVDYGPGIWYLVKQGSQIDDVRYEHLKKVQKQVASMAMHDLSNNEMDVWILPLDPVPPRNLRTPPTPVEELYSDLSYTITASQAVIPALTLPMGLTSDGAPMGLQIWAKPGGEEMLILAGRIIEELVRSSFSQIQEAMI</sequence>
<dbReference type="RefSeq" id="WP_309866676.1">
    <property type="nucleotide sequence ID" value="NZ_JAVDQG010000005.1"/>
</dbReference>
<feature type="domain" description="Amidase" evidence="2">
    <location>
        <begin position="52"/>
        <end position="412"/>
    </location>
</feature>
<keyword evidence="3" id="KW-0436">Ligase</keyword>
<evidence type="ECO:0000259" key="2">
    <source>
        <dbReference type="Pfam" id="PF01425"/>
    </source>
</evidence>
<dbReference type="Pfam" id="PF01425">
    <property type="entry name" value="Amidase"/>
    <property type="match status" value="1"/>
</dbReference>
<evidence type="ECO:0000313" key="4">
    <source>
        <dbReference type="Proteomes" id="UP001185012"/>
    </source>
</evidence>
<evidence type="ECO:0000256" key="1">
    <source>
        <dbReference type="ARBA" id="ARBA00009199"/>
    </source>
</evidence>
<dbReference type="InterPro" id="IPR023631">
    <property type="entry name" value="Amidase_dom"/>
</dbReference>
<dbReference type="GO" id="GO:0050567">
    <property type="term" value="F:glutaminyl-tRNA synthase (glutamine-hydrolyzing) activity"/>
    <property type="evidence" value="ECO:0007669"/>
    <property type="project" value="UniProtKB-EC"/>
</dbReference>
<protein>
    <submittedName>
        <fullName evidence="3">Aspartyl-tRNA(Asn)/glutamyl-tRNA(Gln) amidotransferase subunit A</fullName>
        <ecNumber evidence="3">6.3.5.6</ecNumber>
        <ecNumber evidence="3">6.3.5.7</ecNumber>
    </submittedName>
</protein>
<comment type="similarity">
    <text evidence="1">Belongs to the amidase family.</text>
</comment>
<organism evidence="3 4">
    <name type="scientific">Desmospora profundinema</name>
    <dbReference type="NCBI Taxonomy" id="1571184"/>
    <lineage>
        <taxon>Bacteria</taxon>
        <taxon>Bacillati</taxon>
        <taxon>Bacillota</taxon>
        <taxon>Bacilli</taxon>
        <taxon>Bacillales</taxon>
        <taxon>Thermoactinomycetaceae</taxon>
        <taxon>Desmospora</taxon>
    </lineage>
</organism>
<proteinExistence type="inferred from homology"/>
<keyword evidence="4" id="KW-1185">Reference proteome</keyword>
<name>A0ABU1IP86_9BACL</name>
<comment type="caution">
    <text evidence="3">The sequence shown here is derived from an EMBL/GenBank/DDBJ whole genome shotgun (WGS) entry which is preliminary data.</text>
</comment>
<dbReference type="SUPFAM" id="SSF75304">
    <property type="entry name" value="Amidase signature (AS) enzymes"/>
    <property type="match status" value="1"/>
</dbReference>
<dbReference type="EC" id="6.3.5.7" evidence="3"/>